<feature type="domain" description="CUB" evidence="7">
    <location>
        <begin position="152"/>
        <end position="274"/>
    </location>
</feature>
<keyword evidence="1" id="KW-0677">Repeat</keyword>
<feature type="compositionally biased region" description="Low complexity" evidence="4">
    <location>
        <begin position="451"/>
        <end position="465"/>
    </location>
</feature>
<feature type="compositionally biased region" description="Low complexity" evidence="4">
    <location>
        <begin position="921"/>
        <end position="931"/>
    </location>
</feature>
<feature type="domain" description="CUB" evidence="7">
    <location>
        <begin position="743"/>
        <end position="858"/>
    </location>
</feature>
<feature type="compositionally biased region" description="Low complexity" evidence="4">
    <location>
        <begin position="483"/>
        <end position="588"/>
    </location>
</feature>
<dbReference type="Gene3D" id="2.60.120.290">
    <property type="entry name" value="Spermadhesin, CUB domain"/>
    <property type="match status" value="4"/>
</dbReference>
<feature type="non-terminal residue" evidence="9">
    <location>
        <position position="1029"/>
    </location>
</feature>
<reference evidence="9" key="2">
    <citation type="submission" date="2025-08" db="UniProtKB">
        <authorList>
            <consortium name="RefSeq"/>
        </authorList>
    </citation>
    <scope>IDENTIFICATION</scope>
    <source>
        <strain evidence="9">S238N-H82</strain>
        <tissue evidence="9">Testes</tissue>
    </source>
</reference>
<dbReference type="CDD" id="cd00041">
    <property type="entry name" value="CUB"/>
    <property type="match status" value="4"/>
</dbReference>
<proteinExistence type="predicted"/>
<dbReference type="OMA" id="SNMNCHI"/>
<dbReference type="GeneID" id="118406071"/>
<dbReference type="InterPro" id="IPR035914">
    <property type="entry name" value="Sperma_CUB_dom_sf"/>
</dbReference>
<name>A0A9J7KJL6_BRAFL</name>
<evidence type="ECO:0000256" key="6">
    <source>
        <dbReference type="SAM" id="SignalP"/>
    </source>
</evidence>
<dbReference type="SMART" id="SM00042">
    <property type="entry name" value="CUB"/>
    <property type="match status" value="4"/>
</dbReference>
<dbReference type="PANTHER" id="PTHR24251">
    <property type="entry name" value="OVOCHYMASE-RELATED"/>
    <property type="match status" value="1"/>
</dbReference>
<keyword evidence="5" id="KW-1133">Transmembrane helix</keyword>
<feature type="compositionally biased region" description="Low complexity" evidence="4">
    <location>
        <begin position="596"/>
        <end position="707"/>
    </location>
</feature>
<keyword evidence="5" id="KW-0812">Transmembrane</keyword>
<dbReference type="InterPro" id="IPR000859">
    <property type="entry name" value="CUB_dom"/>
</dbReference>
<keyword evidence="8" id="KW-1185">Reference proteome</keyword>
<feature type="compositionally biased region" description="Gly residues" evidence="4">
    <location>
        <begin position="1014"/>
        <end position="1029"/>
    </location>
</feature>
<evidence type="ECO:0000256" key="2">
    <source>
        <dbReference type="ARBA" id="ARBA00023157"/>
    </source>
</evidence>
<evidence type="ECO:0000256" key="5">
    <source>
        <dbReference type="SAM" id="Phobius"/>
    </source>
</evidence>
<evidence type="ECO:0000313" key="8">
    <source>
        <dbReference type="Proteomes" id="UP000001554"/>
    </source>
</evidence>
<dbReference type="Proteomes" id="UP000001554">
    <property type="component" value="Chromosome 18"/>
</dbReference>
<dbReference type="Pfam" id="PF00431">
    <property type="entry name" value="CUB"/>
    <property type="match status" value="4"/>
</dbReference>
<protein>
    <submittedName>
        <fullName evidence="9">Mucin-5AC-like</fullName>
    </submittedName>
</protein>
<comment type="caution">
    <text evidence="3">Lacks conserved residue(s) required for the propagation of feature annotation.</text>
</comment>
<feature type="region of interest" description="Disordered" evidence="4">
    <location>
        <begin position="912"/>
        <end position="953"/>
    </location>
</feature>
<feature type="chain" id="PRO_5039899536" evidence="6">
    <location>
        <begin position="21"/>
        <end position="1029"/>
    </location>
</feature>
<feature type="signal peptide" evidence="6">
    <location>
        <begin position="1"/>
        <end position="20"/>
    </location>
</feature>
<dbReference type="SUPFAM" id="SSF49854">
    <property type="entry name" value="Spermadhesin, CUB domain"/>
    <property type="match status" value="4"/>
</dbReference>
<feature type="domain" description="CUB" evidence="7">
    <location>
        <begin position="24"/>
        <end position="144"/>
    </location>
</feature>
<dbReference type="KEGG" id="bfo:118406071"/>
<sequence>MSLFAILLALVLVFIDGALSACSNGGSFTTFSSQSFTTDNYPGTYPYEPCEWSVTVPVGSVVLLSFDAFDLGTNFVGSCINDYIEVYDGDSATGTLLGQYCGTSLPPDLLTTSNIMTVKLTVGLSSAFNSFNTQTGFSAVFTASAAGLDSGCGNIGTYNGQSSGSFSTMNYGSGQYDNSATCTWEITVTSGMYVALSFSSFDVDTFTCAGNDKVTVYYGVGSGLSEEGSYCGTNSGIGSYPPATVYSCTNEMTVIFTSDSSGTNSGFLASFLESATGSACPTTTVAPTTVAPTTTTVAPTTTPAPTTIVTTLAPTTPISYSTSCTGTGSTMTSTTGTLQTMNYPSAYDSYSNCTWEIQVAAVSSVSLSFDNFRVGDPNDTNCTADYVAVYDGLSPNTVLMGTYCTWATPPNITVSSGELTIIFISDGVDNTQGFSATYTVTPTTPPPTTAPPTTTNPPTTAAPTTTAIPSTLAATTTTVATTTVAPTTTAAPTTAQPTTAAPTTVQPTTAAPTTVQPTTAAPTTVQPTTAAPTTAQPTTTAATTAQPSTVPTTTASPSTAATTTTQPSTAATTTASPSTTASTTAQPSTAPPTTVPPSTTALTTTQQSTLASTTTQASTAPPTTTPPSTAVPSTTQPSTLVTTTQQPSTAAPTTVPPSTSAPTTAQPSTVPSTTTQTLTTAPTTPQVTTAAPTTAQPTTTPVQTTPKATTVLTTAPTTPAVTTVPVTTTQLQTTPAPNTTCPDSGVLTDQYGSVSSMNYPFPYLNNAYCEWVIAVGAGLVIQLQFNAFVLEPSTADPNCTKDYVKVYQGTGSSKTLAGTYCGQSIPATFTSSGNTMSVSFTSDGSFTYQGFIAVYTAIQLTTQGTTTVTPATPWISFTESIIAVVFLCLLALLVIAMAAYCVYATCRKKPKVADGESNPLKANNQKANNGKNSDKGIELPPYNGTKPPKQAFGPNTAAAAGAVAGGAAVGGTAAAVAANSNAAGKKSILKNGGSGGSGQEAPVTASSKFAGPAAGAGGAAAGTGTGVAV</sequence>
<accession>A0A9J7KJL6</accession>
<evidence type="ECO:0000259" key="7">
    <source>
        <dbReference type="PROSITE" id="PS01180"/>
    </source>
</evidence>
<organism evidence="8 9">
    <name type="scientific">Branchiostoma floridae</name>
    <name type="common">Florida lancelet</name>
    <name type="synonym">Amphioxus</name>
    <dbReference type="NCBI Taxonomy" id="7739"/>
    <lineage>
        <taxon>Eukaryota</taxon>
        <taxon>Metazoa</taxon>
        <taxon>Chordata</taxon>
        <taxon>Cephalochordata</taxon>
        <taxon>Leptocardii</taxon>
        <taxon>Amphioxiformes</taxon>
        <taxon>Branchiostomatidae</taxon>
        <taxon>Branchiostoma</taxon>
    </lineage>
</organism>
<dbReference type="AlphaFoldDB" id="A0A9J7KJL6"/>
<feature type="transmembrane region" description="Helical" evidence="5">
    <location>
        <begin position="881"/>
        <end position="903"/>
    </location>
</feature>
<dbReference type="RefSeq" id="XP_035661822.1">
    <property type="nucleotide sequence ID" value="XM_035805929.1"/>
</dbReference>
<gene>
    <name evidence="9" type="primary">LOC118406071</name>
</gene>
<dbReference type="OrthoDB" id="10009301at2759"/>
<dbReference type="PROSITE" id="PS01180">
    <property type="entry name" value="CUB"/>
    <property type="match status" value="4"/>
</dbReference>
<keyword evidence="5" id="KW-0472">Membrane</keyword>
<feature type="domain" description="CUB" evidence="7">
    <location>
        <begin position="324"/>
        <end position="441"/>
    </location>
</feature>
<dbReference type="FunFam" id="2.60.120.290:FF:000005">
    <property type="entry name" value="Procollagen C-endopeptidase enhancer 1"/>
    <property type="match status" value="3"/>
</dbReference>
<feature type="region of interest" description="Disordered" evidence="4">
    <location>
        <begin position="483"/>
        <end position="707"/>
    </location>
</feature>
<keyword evidence="2" id="KW-1015">Disulfide bond</keyword>
<feature type="region of interest" description="Disordered" evidence="4">
    <location>
        <begin position="440"/>
        <end position="465"/>
    </location>
</feature>
<reference evidence="8" key="1">
    <citation type="journal article" date="2020" name="Nat. Ecol. Evol.">
        <title>Deeply conserved synteny resolves early events in vertebrate evolution.</title>
        <authorList>
            <person name="Simakov O."/>
            <person name="Marletaz F."/>
            <person name="Yue J.X."/>
            <person name="O'Connell B."/>
            <person name="Jenkins J."/>
            <person name="Brandt A."/>
            <person name="Calef R."/>
            <person name="Tung C.H."/>
            <person name="Huang T.K."/>
            <person name="Schmutz J."/>
            <person name="Satoh N."/>
            <person name="Yu J.K."/>
            <person name="Putnam N.H."/>
            <person name="Green R.E."/>
            <person name="Rokhsar D.S."/>
        </authorList>
    </citation>
    <scope>NUCLEOTIDE SEQUENCE [LARGE SCALE GENOMIC DNA]</scope>
    <source>
        <strain evidence="8">S238N-H82</strain>
    </source>
</reference>
<evidence type="ECO:0000256" key="3">
    <source>
        <dbReference type="PROSITE-ProRule" id="PRU00059"/>
    </source>
</evidence>
<feature type="region of interest" description="Disordered" evidence="4">
    <location>
        <begin position="992"/>
        <end position="1029"/>
    </location>
</feature>
<keyword evidence="6" id="KW-0732">Signal</keyword>
<evidence type="ECO:0000256" key="4">
    <source>
        <dbReference type="SAM" id="MobiDB-lite"/>
    </source>
</evidence>
<dbReference type="PANTHER" id="PTHR24251:SF40">
    <property type="entry name" value="CUB DOMAIN-CONTAINING PROTEIN"/>
    <property type="match status" value="1"/>
</dbReference>
<evidence type="ECO:0000256" key="1">
    <source>
        <dbReference type="ARBA" id="ARBA00022737"/>
    </source>
</evidence>
<evidence type="ECO:0000313" key="9">
    <source>
        <dbReference type="RefSeq" id="XP_035661822.1"/>
    </source>
</evidence>